<dbReference type="PANTHER" id="PTHR18934">
    <property type="entry name" value="ATP-DEPENDENT RNA HELICASE"/>
    <property type="match status" value="1"/>
</dbReference>
<feature type="compositionally biased region" description="Basic and acidic residues" evidence="7">
    <location>
        <begin position="18"/>
        <end position="37"/>
    </location>
</feature>
<keyword evidence="3" id="KW-0378">Hydrolase</keyword>
<dbReference type="Pfam" id="PF04408">
    <property type="entry name" value="WHD_HA2"/>
    <property type="match status" value="1"/>
</dbReference>
<dbReference type="InterPro" id="IPR048333">
    <property type="entry name" value="HA2_WH"/>
</dbReference>
<dbReference type="SMART" id="SM00490">
    <property type="entry name" value="HELICc"/>
    <property type="match status" value="1"/>
</dbReference>
<dbReference type="SUPFAM" id="SSF52540">
    <property type="entry name" value="P-loop containing nucleoside triphosphate hydrolases"/>
    <property type="match status" value="1"/>
</dbReference>
<evidence type="ECO:0000313" key="10">
    <source>
        <dbReference type="EMBL" id="JAI64521.1"/>
    </source>
</evidence>
<dbReference type="FunFam" id="1.20.120.1080:FF:000002">
    <property type="entry name" value="Putative ATP-dependent RNA helicase DHX36"/>
    <property type="match status" value="1"/>
</dbReference>
<protein>
    <recommendedName>
        <fullName evidence="1">RNA helicase</fullName>
        <ecNumber evidence="1">3.6.4.13</ecNumber>
    </recommendedName>
</protein>
<dbReference type="GO" id="GO:0016787">
    <property type="term" value="F:hydrolase activity"/>
    <property type="evidence" value="ECO:0007669"/>
    <property type="project" value="UniProtKB-KW"/>
</dbReference>
<dbReference type="SMART" id="SM00847">
    <property type="entry name" value="HA2"/>
    <property type="match status" value="1"/>
</dbReference>
<keyword evidence="4" id="KW-0347">Helicase</keyword>
<feature type="compositionally biased region" description="Gly residues" evidence="7">
    <location>
        <begin position="1"/>
        <end position="17"/>
    </location>
</feature>
<dbReference type="EMBL" id="GDRN01066507">
    <property type="protein sequence ID" value="JAI64521.1"/>
    <property type="molecule type" value="Transcribed_RNA"/>
</dbReference>
<dbReference type="FunFam" id="3.40.50.300:FF:000739">
    <property type="entry name" value="Putative ATP-dependent RNA helicase DHX36"/>
    <property type="match status" value="1"/>
</dbReference>
<dbReference type="PROSITE" id="PS00690">
    <property type="entry name" value="DEAH_ATP_HELICASE"/>
    <property type="match status" value="1"/>
</dbReference>
<evidence type="ECO:0000259" key="8">
    <source>
        <dbReference type="PROSITE" id="PS51192"/>
    </source>
</evidence>
<feature type="domain" description="Helicase ATP-binding" evidence="8">
    <location>
        <begin position="277"/>
        <end position="445"/>
    </location>
</feature>
<feature type="compositionally biased region" description="Gly residues" evidence="7">
    <location>
        <begin position="38"/>
        <end position="57"/>
    </location>
</feature>
<dbReference type="InterPro" id="IPR007502">
    <property type="entry name" value="Helicase-assoc_dom"/>
</dbReference>
<name>A0A0P4WFP2_SCYOL</name>
<dbReference type="InterPro" id="IPR011545">
    <property type="entry name" value="DEAD/DEAH_box_helicase_dom"/>
</dbReference>
<dbReference type="CDD" id="cd18791">
    <property type="entry name" value="SF2_C_RHA"/>
    <property type="match status" value="1"/>
</dbReference>
<dbReference type="SMART" id="SM00487">
    <property type="entry name" value="DEXDc"/>
    <property type="match status" value="1"/>
</dbReference>
<keyword evidence="2" id="KW-0547">Nucleotide-binding</keyword>
<keyword evidence="5" id="KW-0067">ATP-binding</keyword>
<dbReference type="Pfam" id="PF00271">
    <property type="entry name" value="Helicase_C"/>
    <property type="match status" value="1"/>
</dbReference>
<dbReference type="Pfam" id="PF21010">
    <property type="entry name" value="HA2_C"/>
    <property type="match status" value="1"/>
</dbReference>
<dbReference type="GO" id="GO:0002151">
    <property type="term" value="F:G-quadruplex RNA binding"/>
    <property type="evidence" value="ECO:0007669"/>
    <property type="project" value="TreeGrafter"/>
</dbReference>
<dbReference type="EC" id="3.6.4.13" evidence="1"/>
<dbReference type="Pfam" id="PF07717">
    <property type="entry name" value="OB_NTP_bind"/>
    <property type="match status" value="1"/>
</dbReference>
<organism evidence="10">
    <name type="scientific">Scylla olivacea</name>
    <name type="common">Orange mud crab</name>
    <name type="synonym">Cancer olivacea</name>
    <dbReference type="NCBI Taxonomy" id="85551"/>
    <lineage>
        <taxon>Eukaryota</taxon>
        <taxon>Metazoa</taxon>
        <taxon>Ecdysozoa</taxon>
        <taxon>Arthropoda</taxon>
        <taxon>Crustacea</taxon>
        <taxon>Multicrustacea</taxon>
        <taxon>Malacostraca</taxon>
        <taxon>Eumalacostraca</taxon>
        <taxon>Eucarida</taxon>
        <taxon>Decapoda</taxon>
        <taxon>Pleocyemata</taxon>
        <taxon>Brachyura</taxon>
        <taxon>Eubrachyura</taxon>
        <taxon>Portunoidea</taxon>
        <taxon>Portunidae</taxon>
        <taxon>Portuninae</taxon>
        <taxon>Scylla</taxon>
    </lineage>
</organism>
<dbReference type="PROSITE" id="PS51192">
    <property type="entry name" value="HELICASE_ATP_BIND_1"/>
    <property type="match status" value="1"/>
</dbReference>
<dbReference type="GO" id="GO:0003724">
    <property type="term" value="F:RNA helicase activity"/>
    <property type="evidence" value="ECO:0007669"/>
    <property type="project" value="UniProtKB-EC"/>
</dbReference>
<accession>A0A0P4WFP2</accession>
<dbReference type="GO" id="GO:0051880">
    <property type="term" value="F:G-quadruplex DNA binding"/>
    <property type="evidence" value="ECO:0007669"/>
    <property type="project" value="TreeGrafter"/>
</dbReference>
<reference evidence="10" key="1">
    <citation type="submission" date="2015-09" db="EMBL/GenBank/DDBJ databases">
        <title>Scylla olivacea transcriptome.</title>
        <authorList>
            <person name="Ikhwanuddin M."/>
        </authorList>
    </citation>
    <scope>NUCLEOTIDE SEQUENCE</scope>
</reference>
<dbReference type="InterPro" id="IPR001650">
    <property type="entry name" value="Helicase_C-like"/>
</dbReference>
<evidence type="ECO:0000256" key="6">
    <source>
        <dbReference type="ARBA" id="ARBA00022884"/>
    </source>
</evidence>
<dbReference type="Pfam" id="PF00270">
    <property type="entry name" value="DEAD"/>
    <property type="match status" value="1"/>
</dbReference>
<feature type="region of interest" description="Disordered" evidence="7">
    <location>
        <begin position="1"/>
        <end position="131"/>
    </location>
</feature>
<dbReference type="PROSITE" id="PS51194">
    <property type="entry name" value="HELICASE_CTER"/>
    <property type="match status" value="1"/>
</dbReference>
<dbReference type="InterPro" id="IPR027417">
    <property type="entry name" value="P-loop_NTPase"/>
</dbReference>
<dbReference type="GO" id="GO:0005737">
    <property type="term" value="C:cytoplasm"/>
    <property type="evidence" value="ECO:0007669"/>
    <property type="project" value="TreeGrafter"/>
</dbReference>
<feature type="compositionally biased region" description="Polar residues" evidence="7">
    <location>
        <begin position="90"/>
        <end position="110"/>
    </location>
</feature>
<feature type="compositionally biased region" description="Basic and acidic residues" evidence="7">
    <location>
        <begin position="76"/>
        <end position="88"/>
    </location>
</feature>
<evidence type="ECO:0000256" key="2">
    <source>
        <dbReference type="ARBA" id="ARBA00022741"/>
    </source>
</evidence>
<proteinExistence type="predicted"/>
<evidence type="ECO:0000256" key="4">
    <source>
        <dbReference type="ARBA" id="ARBA00022806"/>
    </source>
</evidence>
<dbReference type="InterPro" id="IPR059023">
    <property type="entry name" value="RNA_hel_CTD"/>
</dbReference>
<evidence type="ECO:0000256" key="7">
    <source>
        <dbReference type="SAM" id="MobiDB-lite"/>
    </source>
</evidence>
<dbReference type="AlphaFoldDB" id="A0A0P4WFP2"/>
<dbReference type="PANTHER" id="PTHR18934:SF237">
    <property type="entry name" value="ATP-DEPENDENT DNA_RNA HELICASE DHX36"/>
    <property type="match status" value="1"/>
</dbReference>
<dbReference type="GO" id="GO:0003678">
    <property type="term" value="F:DNA helicase activity"/>
    <property type="evidence" value="ECO:0007669"/>
    <property type="project" value="TreeGrafter"/>
</dbReference>
<dbReference type="Pfam" id="PF26026">
    <property type="entry name" value="RNA_hel_CTD"/>
    <property type="match status" value="1"/>
</dbReference>
<sequence length="1056" mass="119944">MYGSRRGGGFYQGGGGRRGYEGEGGRRGADGGGERRGGGGGGRGRGRGRGGGGGGGMKRPPPGLKGKDIGLWYARQNRERHEREEKSGKNLPSISMNANQVQNVGRTLNSLDGGAGPGQSQPSYGDDPLGQEWDQRLSSIKKLHFDDDDTGAGSSRDVKHEIDVFADPDGWIQDNAQKRKKMSGKEQQRGDALTEQLNNIEESDFKRAYLANVFGNQLRDKGGLEAMKKNTLGLHRRTDLDNRLYEDLVDQQNNQMYQRMLEVRKKLPSYKMRDEIVDTIRNNQVVVLSGETGCGKTTQVAQFLLEDAVASEEGSTCRIVCTQPRRISAISVAQRVADERGEKLGRSVGYQIRLEAILPRIEGSILYCTTGIVLQWLQGDPLLSQVSHLVLDEIHERDMVSDFLICIAKDLIKVRSDLKVVLMSATLNAEQFSEYFGGCPMLHIPGFTYPVKEYYLEDVLEITRFMFENDKHTPIWKRRENKKTKEFEEMITPYLRNLEREQQYSNLTIQELYKKNSEELNLELILELLRHISRLPMGAVLVFLPGWDNISKLHNMIKDDTMLSSRNHLVIPLHSMMPTVSQREVFDPPPKGVRKIILATNIAETSITIDDIVYVIDGGRIKMKNYDKEANLVTLLPEWVTLANARQRRGRAGRVQEGVCYHLYTRARERLLDDYPLPEIQRTRLEEIILHIKILKLGSVRPFLSKIMMPPDSSVVEISLQMLQAINALDREENLTPLGFHLARLPMDPLTGRMLLMGAIFSCISPVLTVAASLSFKDPFVVPLGKERQVDEIKRRLGKGMQSDHLLLVKVFEGWEQACKYRDERNYCWDNFLSSSILSQLKNMRRQFMGLLYDHEFVNTRDPNGAEVNRNSENIALVRAIITAGLYPNVARIMPRGGKPKPNKPLKIRTAQERSVTLHPKSINEQERDFDYPWLMYREKIKSSKVFIHDSSMVPNYPLLFFGEKLNYDPTEGVINVDGFVRVRSSRHVAQLVQNLRNELDQLLEYKISHPGITRWDRNSKEGMLLHTIVDLISSERGTSQDSCYYDSDDQDDDGC</sequence>
<feature type="domain" description="Helicase C-terminal" evidence="9">
    <location>
        <begin position="508"/>
        <end position="696"/>
    </location>
</feature>
<keyword evidence="6" id="KW-0694">RNA-binding</keyword>
<evidence type="ECO:0000256" key="1">
    <source>
        <dbReference type="ARBA" id="ARBA00012552"/>
    </source>
</evidence>
<evidence type="ECO:0000256" key="3">
    <source>
        <dbReference type="ARBA" id="ARBA00022801"/>
    </source>
</evidence>
<dbReference type="InterPro" id="IPR014001">
    <property type="entry name" value="Helicase_ATP-bd"/>
</dbReference>
<evidence type="ECO:0000259" key="9">
    <source>
        <dbReference type="PROSITE" id="PS51194"/>
    </source>
</evidence>
<dbReference type="Gene3D" id="3.40.50.300">
    <property type="entry name" value="P-loop containing nucleotide triphosphate hydrolases"/>
    <property type="match status" value="2"/>
</dbReference>
<dbReference type="GO" id="GO:0005524">
    <property type="term" value="F:ATP binding"/>
    <property type="evidence" value="ECO:0007669"/>
    <property type="project" value="UniProtKB-KW"/>
</dbReference>
<dbReference type="Gene3D" id="1.20.120.1080">
    <property type="match status" value="1"/>
</dbReference>
<dbReference type="InterPro" id="IPR002464">
    <property type="entry name" value="DNA/RNA_helicase_DEAH_CS"/>
</dbReference>
<dbReference type="InterPro" id="IPR011709">
    <property type="entry name" value="DEAD-box_helicase_OB_fold"/>
</dbReference>
<dbReference type="GO" id="GO:0005634">
    <property type="term" value="C:nucleus"/>
    <property type="evidence" value="ECO:0007669"/>
    <property type="project" value="TreeGrafter"/>
</dbReference>
<evidence type="ECO:0000256" key="5">
    <source>
        <dbReference type="ARBA" id="ARBA00022840"/>
    </source>
</evidence>